<sequence>MFYNLTNIIYLYLRPFIKWFLHRFTRLSELQRICYGHPEGAPRTKGVEMSLTLSRTPSIILMTKHLNNVVQNHVSERTFKERVVQSAMENVVTCKKIDKKIHPDFGPLFRCCVEQIWGYKRLFYIVESIRTTQYDSENLSHEKKLLELWNQLMPTVPLEQRVTKQWQHIGFQGDDPKTDFRGMGMLGMENLLYFCKQYNGAARHVLSHSHHPIHGYTFAIVGINLTSMAYNLLKSGTARTHFYNLRRKCPNIDDFHKLYCYLFYEFDRYWMECKPTSIMDFSYINSKFEKNILIMLSNDNTWFKINLAVEDV</sequence>
<dbReference type="PROSITE" id="PS51335">
    <property type="entry name" value="ELMO"/>
    <property type="match status" value="1"/>
</dbReference>
<dbReference type="PANTHER" id="PTHR12771:SF51">
    <property type="entry name" value="LD01482P"/>
    <property type="match status" value="1"/>
</dbReference>
<keyword evidence="3" id="KW-1185">Reference proteome</keyword>
<dbReference type="InterPro" id="IPR050868">
    <property type="entry name" value="ELMO_domain-containing"/>
</dbReference>
<dbReference type="GO" id="GO:0005096">
    <property type="term" value="F:GTPase activator activity"/>
    <property type="evidence" value="ECO:0007669"/>
    <property type="project" value="TreeGrafter"/>
</dbReference>
<proteinExistence type="predicted"/>
<evidence type="ECO:0000313" key="2">
    <source>
        <dbReference type="EMBL" id="KAJ6636598.1"/>
    </source>
</evidence>
<dbReference type="Proteomes" id="UP001151699">
    <property type="component" value="Chromosome C"/>
</dbReference>
<dbReference type="InterPro" id="IPR006816">
    <property type="entry name" value="ELMO_dom"/>
</dbReference>
<dbReference type="AlphaFoldDB" id="A0A9Q0RY77"/>
<accession>A0A9Q0RY77</accession>
<protein>
    <submittedName>
        <fullName evidence="2">ELMO domain-containing protein 2</fullName>
    </submittedName>
</protein>
<comment type="caution">
    <text evidence="2">The sequence shown here is derived from an EMBL/GenBank/DDBJ whole genome shotgun (WGS) entry which is preliminary data.</text>
</comment>
<evidence type="ECO:0000259" key="1">
    <source>
        <dbReference type="PROSITE" id="PS51335"/>
    </source>
</evidence>
<reference evidence="2" key="1">
    <citation type="submission" date="2022-07" db="EMBL/GenBank/DDBJ databases">
        <authorList>
            <person name="Trinca V."/>
            <person name="Uliana J.V.C."/>
            <person name="Torres T.T."/>
            <person name="Ward R.J."/>
            <person name="Monesi N."/>
        </authorList>
    </citation>
    <scope>NUCLEOTIDE SEQUENCE</scope>
    <source>
        <strain evidence="2">HSMRA1968</strain>
        <tissue evidence="2">Whole embryos</tissue>
    </source>
</reference>
<evidence type="ECO:0000313" key="3">
    <source>
        <dbReference type="Proteomes" id="UP001151699"/>
    </source>
</evidence>
<organism evidence="2 3">
    <name type="scientific">Pseudolycoriella hygida</name>
    <dbReference type="NCBI Taxonomy" id="35572"/>
    <lineage>
        <taxon>Eukaryota</taxon>
        <taxon>Metazoa</taxon>
        <taxon>Ecdysozoa</taxon>
        <taxon>Arthropoda</taxon>
        <taxon>Hexapoda</taxon>
        <taxon>Insecta</taxon>
        <taxon>Pterygota</taxon>
        <taxon>Neoptera</taxon>
        <taxon>Endopterygota</taxon>
        <taxon>Diptera</taxon>
        <taxon>Nematocera</taxon>
        <taxon>Sciaroidea</taxon>
        <taxon>Sciaridae</taxon>
        <taxon>Pseudolycoriella</taxon>
    </lineage>
</organism>
<dbReference type="OrthoDB" id="67155at2759"/>
<dbReference type="PANTHER" id="PTHR12771">
    <property type="entry name" value="ENGULFMENT AND CELL MOTILITY"/>
    <property type="match status" value="1"/>
</dbReference>
<dbReference type="EMBL" id="WJQU01000004">
    <property type="protein sequence ID" value="KAJ6636598.1"/>
    <property type="molecule type" value="Genomic_DNA"/>
</dbReference>
<dbReference type="Pfam" id="PF04727">
    <property type="entry name" value="ELMO_CED12"/>
    <property type="match status" value="1"/>
</dbReference>
<gene>
    <name evidence="2" type="primary">ELMOD2</name>
    <name evidence="2" type="ORF">Bhyg_15189</name>
</gene>
<name>A0A9Q0RY77_9DIPT</name>
<feature type="domain" description="ELMO" evidence="1">
    <location>
        <begin position="140"/>
        <end position="296"/>
    </location>
</feature>